<evidence type="ECO:0000313" key="1">
    <source>
        <dbReference type="EMBL" id="KZM96118.1"/>
    </source>
</evidence>
<dbReference type="EMBL" id="LNRQ01000005">
    <property type="protein sequence ID" value="KZM96118.1"/>
    <property type="molecule type" value="Genomic_DNA"/>
</dbReference>
<dbReference type="Gramene" id="KZM96118">
    <property type="protein sequence ID" value="KZM96118"/>
    <property type="gene ID" value="DCAR_019360"/>
</dbReference>
<dbReference type="AlphaFoldDB" id="A0A164ZM73"/>
<sequence length="122" mass="14286">MRRFQRFQRFRTGYGSILLFDNPYSLRVQQQFVPVSNRTALTRFRAVRNAVRGVPVQPRFRTGYGSILLFDNPYSLRVQQQFVPVSNRTALTRFRAVRNAVRGVPVQPVRPEWPALQGSRLY</sequence>
<protein>
    <submittedName>
        <fullName evidence="1">Uncharacterized protein</fullName>
    </submittedName>
</protein>
<organism evidence="1">
    <name type="scientific">Daucus carota subsp. sativus</name>
    <name type="common">Carrot</name>
    <dbReference type="NCBI Taxonomy" id="79200"/>
    <lineage>
        <taxon>Eukaryota</taxon>
        <taxon>Viridiplantae</taxon>
        <taxon>Streptophyta</taxon>
        <taxon>Embryophyta</taxon>
        <taxon>Tracheophyta</taxon>
        <taxon>Spermatophyta</taxon>
        <taxon>Magnoliopsida</taxon>
        <taxon>eudicotyledons</taxon>
        <taxon>Gunneridae</taxon>
        <taxon>Pentapetalae</taxon>
        <taxon>asterids</taxon>
        <taxon>campanulids</taxon>
        <taxon>Apiales</taxon>
        <taxon>Apiaceae</taxon>
        <taxon>Apioideae</taxon>
        <taxon>Scandiceae</taxon>
        <taxon>Daucinae</taxon>
        <taxon>Daucus</taxon>
        <taxon>Daucus sect. Daucus</taxon>
    </lineage>
</organism>
<name>A0A164ZM73_DAUCS</name>
<accession>A0A164ZM73</accession>
<comment type="caution">
    <text evidence="1">The sequence shown here is derived from an EMBL/GenBank/DDBJ whole genome shotgun (WGS) entry which is preliminary data.</text>
</comment>
<reference evidence="1" key="1">
    <citation type="journal article" date="2016" name="Nat. Genet.">
        <title>A high-quality carrot genome assembly provides new insights into carotenoid accumulation and asterid genome evolution.</title>
        <authorList>
            <person name="Iorizzo M."/>
            <person name="Ellison S."/>
            <person name="Senalik D."/>
            <person name="Zeng P."/>
            <person name="Satapoomin P."/>
            <person name="Huang J."/>
            <person name="Bowman M."/>
            <person name="Iovene M."/>
            <person name="Sanseverino W."/>
            <person name="Cavagnaro P."/>
            <person name="Yildiz M."/>
            <person name="Macko-Podgorni A."/>
            <person name="Moranska E."/>
            <person name="Grzebelus E."/>
            <person name="Grzebelus D."/>
            <person name="Ashrafi H."/>
            <person name="Zheng Z."/>
            <person name="Cheng S."/>
            <person name="Spooner D."/>
            <person name="Van Deynze A."/>
            <person name="Simon P."/>
        </authorList>
    </citation>
    <scope>NUCLEOTIDE SEQUENCE [LARGE SCALE GENOMIC DNA]</scope>
    <source>
        <tissue evidence="1">Leaf</tissue>
    </source>
</reference>
<proteinExistence type="predicted"/>
<gene>
    <name evidence="1" type="ORF">DCAR_019360</name>
</gene>